<gene>
    <name evidence="3" type="ORF">Q763_01440</name>
</gene>
<dbReference type="AlphaFoldDB" id="A0A0A2LYY1"/>
<sequence length="151" mass="16356">MPYKITGKVVGDDGYPIYQQAIIAEINSDGQQIANILSTEDTGSFVFFADNENSKIKITSPGYKEQFFLAKNIPIAIPLYPIDESVITVTRPKSNKTVLYFTVGTLAVAAIAAIVIGNKDKKKQTAKSKTVATVKPKPKALPKPKAKIVTV</sequence>
<keyword evidence="2" id="KW-0812">Transmembrane</keyword>
<protein>
    <submittedName>
        <fullName evidence="3">Uncharacterized protein</fullName>
    </submittedName>
</protein>
<evidence type="ECO:0000256" key="2">
    <source>
        <dbReference type="SAM" id="Phobius"/>
    </source>
</evidence>
<name>A0A0A2LYY1_9FLAO</name>
<evidence type="ECO:0000313" key="3">
    <source>
        <dbReference type="EMBL" id="KGO84433.1"/>
    </source>
</evidence>
<accession>A0A0A2LYY1</accession>
<keyword evidence="2" id="KW-0472">Membrane</keyword>
<feature type="transmembrane region" description="Helical" evidence="2">
    <location>
        <begin position="98"/>
        <end position="117"/>
    </location>
</feature>
<reference evidence="3 4" key="1">
    <citation type="submission" date="2013-09" db="EMBL/GenBank/DDBJ databases">
        <authorList>
            <person name="Zeng Z."/>
            <person name="Chen C."/>
        </authorList>
    </citation>
    <scope>NUCLEOTIDE SEQUENCE [LARGE SCALE GENOMIC DNA]</scope>
    <source>
        <strain evidence="3 4">F44-8</strain>
    </source>
</reference>
<dbReference type="RefSeq" id="WP_035130278.1">
    <property type="nucleotide sequence ID" value="NZ_JRLV01000001.1"/>
</dbReference>
<dbReference type="EMBL" id="JRLV01000001">
    <property type="protein sequence ID" value="KGO84433.1"/>
    <property type="molecule type" value="Genomic_DNA"/>
</dbReference>
<dbReference type="STRING" id="1406840.Q763_01440"/>
<organism evidence="3 4">
    <name type="scientific">Flavobacterium beibuense F44-8</name>
    <dbReference type="NCBI Taxonomy" id="1406840"/>
    <lineage>
        <taxon>Bacteria</taxon>
        <taxon>Pseudomonadati</taxon>
        <taxon>Bacteroidota</taxon>
        <taxon>Flavobacteriia</taxon>
        <taxon>Flavobacteriales</taxon>
        <taxon>Flavobacteriaceae</taxon>
        <taxon>Flavobacterium</taxon>
    </lineage>
</organism>
<feature type="region of interest" description="Disordered" evidence="1">
    <location>
        <begin position="127"/>
        <end position="151"/>
    </location>
</feature>
<comment type="caution">
    <text evidence="3">The sequence shown here is derived from an EMBL/GenBank/DDBJ whole genome shotgun (WGS) entry which is preliminary data.</text>
</comment>
<keyword evidence="4" id="KW-1185">Reference proteome</keyword>
<evidence type="ECO:0000313" key="4">
    <source>
        <dbReference type="Proteomes" id="UP000030129"/>
    </source>
</evidence>
<feature type="compositionally biased region" description="Basic residues" evidence="1">
    <location>
        <begin position="136"/>
        <end position="151"/>
    </location>
</feature>
<evidence type="ECO:0000256" key="1">
    <source>
        <dbReference type="SAM" id="MobiDB-lite"/>
    </source>
</evidence>
<proteinExistence type="predicted"/>
<dbReference type="Proteomes" id="UP000030129">
    <property type="component" value="Unassembled WGS sequence"/>
</dbReference>
<keyword evidence="2" id="KW-1133">Transmembrane helix</keyword>